<evidence type="ECO:0000256" key="1">
    <source>
        <dbReference type="SAM" id="MobiDB-lite"/>
    </source>
</evidence>
<comment type="caution">
    <text evidence="2">The sequence shown here is derived from an EMBL/GenBank/DDBJ whole genome shotgun (WGS) entry which is preliminary data.</text>
</comment>
<sequence>RRNGRACALSQILRTVSNRSGTRTRTLAQALTRTRTGRGTYLLRRKPPAINVFSYGQPSDDDDEEQEQEQEQGEAPGLLGGFHRLLPLGFNSASRAASLLLLLPVDPMAGVPVAGHVRGTFRRKTPPGHKEGPRQGQRSPPDARRAHLHCPEAMAGGLHAELRAQTIAPLRGRFEPLDQHCFSR</sequence>
<dbReference type="AlphaFoldDB" id="A0AA38CGC2"/>
<proteinExistence type="predicted"/>
<feature type="region of interest" description="Disordered" evidence="1">
    <location>
        <begin position="54"/>
        <end position="73"/>
    </location>
</feature>
<feature type="compositionally biased region" description="Acidic residues" evidence="1">
    <location>
        <begin position="59"/>
        <end position="72"/>
    </location>
</feature>
<protein>
    <submittedName>
        <fullName evidence="2">Uncharacterized protein</fullName>
    </submittedName>
</protein>
<dbReference type="EMBL" id="JAHRHJ020000009">
    <property type="protein sequence ID" value="KAH9300035.1"/>
    <property type="molecule type" value="Genomic_DNA"/>
</dbReference>
<keyword evidence="3" id="KW-1185">Reference proteome</keyword>
<feature type="region of interest" description="Disordered" evidence="1">
    <location>
        <begin position="117"/>
        <end position="144"/>
    </location>
</feature>
<accession>A0AA38CGC2</accession>
<name>A0AA38CGC2_TAXCH</name>
<dbReference type="Proteomes" id="UP000824469">
    <property type="component" value="Unassembled WGS sequence"/>
</dbReference>
<feature type="non-terminal residue" evidence="2">
    <location>
        <position position="1"/>
    </location>
</feature>
<evidence type="ECO:0000313" key="3">
    <source>
        <dbReference type="Proteomes" id="UP000824469"/>
    </source>
</evidence>
<gene>
    <name evidence="2" type="ORF">KI387_011618</name>
</gene>
<evidence type="ECO:0000313" key="2">
    <source>
        <dbReference type="EMBL" id="KAH9300035.1"/>
    </source>
</evidence>
<reference evidence="2 3" key="1">
    <citation type="journal article" date="2021" name="Nat. Plants">
        <title>The Taxus genome provides insights into paclitaxel biosynthesis.</title>
        <authorList>
            <person name="Xiong X."/>
            <person name="Gou J."/>
            <person name="Liao Q."/>
            <person name="Li Y."/>
            <person name="Zhou Q."/>
            <person name="Bi G."/>
            <person name="Li C."/>
            <person name="Du R."/>
            <person name="Wang X."/>
            <person name="Sun T."/>
            <person name="Guo L."/>
            <person name="Liang H."/>
            <person name="Lu P."/>
            <person name="Wu Y."/>
            <person name="Zhang Z."/>
            <person name="Ro D.K."/>
            <person name="Shang Y."/>
            <person name="Huang S."/>
            <person name="Yan J."/>
        </authorList>
    </citation>
    <scope>NUCLEOTIDE SEQUENCE [LARGE SCALE GENOMIC DNA]</scope>
    <source>
        <strain evidence="2">Ta-2019</strain>
    </source>
</reference>
<organism evidence="2 3">
    <name type="scientific">Taxus chinensis</name>
    <name type="common">Chinese yew</name>
    <name type="synonym">Taxus wallichiana var. chinensis</name>
    <dbReference type="NCBI Taxonomy" id="29808"/>
    <lineage>
        <taxon>Eukaryota</taxon>
        <taxon>Viridiplantae</taxon>
        <taxon>Streptophyta</taxon>
        <taxon>Embryophyta</taxon>
        <taxon>Tracheophyta</taxon>
        <taxon>Spermatophyta</taxon>
        <taxon>Pinopsida</taxon>
        <taxon>Pinidae</taxon>
        <taxon>Conifers II</taxon>
        <taxon>Cupressales</taxon>
        <taxon>Taxaceae</taxon>
        <taxon>Taxus</taxon>
    </lineage>
</organism>